<dbReference type="RefSeq" id="WP_118663297.1">
    <property type="nucleotide sequence ID" value="NZ_CP022725.1"/>
</dbReference>
<sequence>MLNNRLLQRGASLPEVLFALLIFSLSYTALMRYQQAIGQGFHRQWQQREAWRYAFQRLQGKETAGWQTQLHSRSGPGGCRLVTAKAISPAGQAAELTRLQCDDHAD</sequence>
<name>A0A3S5GS45_9GAMM</name>
<organism evidence="3 4">
    <name type="scientific">Erwinia persicina</name>
    <dbReference type="NCBI Taxonomy" id="55211"/>
    <lineage>
        <taxon>Bacteria</taxon>
        <taxon>Pseudomonadati</taxon>
        <taxon>Pseudomonadota</taxon>
        <taxon>Gammaproteobacteria</taxon>
        <taxon>Enterobacterales</taxon>
        <taxon>Erwiniaceae</taxon>
        <taxon>Erwinia</taxon>
    </lineage>
</organism>
<reference evidence="3 4" key="1">
    <citation type="journal article" date="2019" name="Sci. Rep.">
        <title>Differences in resource use lead to coexistence of seed-transmitted microbial populations.</title>
        <authorList>
            <person name="Torres-Cortes G."/>
            <person name="Garcia B.J."/>
            <person name="Compant S."/>
            <person name="Rezki S."/>
            <person name="Jones P."/>
            <person name="Preveaux A."/>
            <person name="Briand M."/>
            <person name="Roulet A."/>
            <person name="Bouchez O."/>
            <person name="Jacobson D."/>
            <person name="Barret M."/>
        </authorList>
    </citation>
    <scope>NUCLEOTIDE SEQUENCE [LARGE SCALE GENOMIC DNA]</scope>
    <source>
        <strain evidence="3 4">CFBP13511</strain>
    </source>
</reference>
<feature type="domain" description="Prepilin peptidase dependent protein C-like C-terminal" evidence="1">
    <location>
        <begin position="33"/>
        <end position="101"/>
    </location>
</feature>
<evidence type="ECO:0000313" key="5">
    <source>
        <dbReference type="Proteomes" id="UP000661012"/>
    </source>
</evidence>
<dbReference type="Proteomes" id="UP000306393">
    <property type="component" value="Unassembled WGS sequence"/>
</dbReference>
<dbReference type="Proteomes" id="UP000661012">
    <property type="component" value="Unassembled WGS sequence"/>
</dbReference>
<dbReference type="GeneID" id="67475404"/>
<dbReference type="EMBL" id="QGAC01000006">
    <property type="protein sequence ID" value="TKJ91863.1"/>
    <property type="molecule type" value="Genomic_DNA"/>
</dbReference>
<evidence type="ECO:0000313" key="3">
    <source>
        <dbReference type="EMBL" id="TKJ91863.1"/>
    </source>
</evidence>
<accession>A0A3S5GS45</accession>
<dbReference type="InterPro" id="IPR022204">
    <property type="entry name" value="PpdC-like_C"/>
</dbReference>
<gene>
    <name evidence="3" type="ORF">EpCFBP13511_07940</name>
    <name evidence="2" type="ORF">IFT93_11035</name>
</gene>
<evidence type="ECO:0000313" key="2">
    <source>
        <dbReference type="EMBL" id="MBD8106950.1"/>
    </source>
</evidence>
<evidence type="ECO:0000313" key="4">
    <source>
        <dbReference type="Proteomes" id="UP000306393"/>
    </source>
</evidence>
<reference evidence="2 5" key="2">
    <citation type="journal article" date="2020" name="FEMS Microbiol. Ecol.">
        <title>Temporal dynamics of bacterial communities during seed development and maturation.</title>
        <authorList>
            <person name="Chesneau G."/>
            <person name="Torres-Cortes G."/>
            <person name="Briand M."/>
            <person name="Darrasse A."/>
            <person name="Preveaux A."/>
            <person name="Marais C."/>
            <person name="Jacques M.A."/>
            <person name="Shade A."/>
            <person name="Barret M."/>
        </authorList>
    </citation>
    <scope>NUCLEOTIDE SEQUENCE [LARGE SCALE GENOMIC DNA]</scope>
    <source>
        <strain evidence="2 5">CFBP13732</strain>
    </source>
</reference>
<evidence type="ECO:0000259" key="1">
    <source>
        <dbReference type="Pfam" id="PF12528"/>
    </source>
</evidence>
<dbReference type="EMBL" id="JACYNN010000006">
    <property type="protein sequence ID" value="MBD8106950.1"/>
    <property type="molecule type" value="Genomic_DNA"/>
</dbReference>
<dbReference type="OrthoDB" id="6522830at2"/>
<keyword evidence="5" id="KW-1185">Reference proteome</keyword>
<dbReference type="STRING" id="1219360.GCA_001571305_01777"/>
<dbReference type="KEGG" id="epe:CI789_00400"/>
<protein>
    <submittedName>
        <fullName evidence="3">Prepilin peptidase-dependent protein C</fullName>
    </submittedName>
</protein>
<proteinExistence type="predicted"/>
<dbReference type="Pfam" id="PF12528">
    <property type="entry name" value="T2SSppdC"/>
    <property type="match status" value="1"/>
</dbReference>
<comment type="caution">
    <text evidence="3">The sequence shown here is derived from an EMBL/GenBank/DDBJ whole genome shotgun (WGS) entry which is preliminary data.</text>
</comment>
<dbReference type="AlphaFoldDB" id="A0A3S5GS45"/>